<dbReference type="Proteomes" id="UP000092993">
    <property type="component" value="Unassembled WGS sequence"/>
</dbReference>
<organism evidence="2 3">
    <name type="scientific">Grifola frondosa</name>
    <name type="common">Maitake</name>
    <name type="synonym">Polyporus frondosus</name>
    <dbReference type="NCBI Taxonomy" id="5627"/>
    <lineage>
        <taxon>Eukaryota</taxon>
        <taxon>Fungi</taxon>
        <taxon>Dikarya</taxon>
        <taxon>Basidiomycota</taxon>
        <taxon>Agaricomycotina</taxon>
        <taxon>Agaricomycetes</taxon>
        <taxon>Polyporales</taxon>
        <taxon>Grifolaceae</taxon>
        <taxon>Grifola</taxon>
    </lineage>
</organism>
<gene>
    <name evidence="2" type="ORF">A0H81_13093</name>
</gene>
<evidence type="ECO:0000313" key="2">
    <source>
        <dbReference type="EMBL" id="OBZ66797.1"/>
    </source>
</evidence>
<dbReference type="EMBL" id="LUGG01000027">
    <property type="protein sequence ID" value="OBZ66797.1"/>
    <property type="molecule type" value="Genomic_DNA"/>
</dbReference>
<comment type="caution">
    <text evidence="2">The sequence shown here is derived from an EMBL/GenBank/DDBJ whole genome shotgun (WGS) entry which is preliminary data.</text>
</comment>
<sequence length="101" mass="11093">MPYLETSVVGRLNYNGAQFLRMVGGFTKSSAMRLISQVPRKHKLISNLQTLTSARKRPNRIRSSLHPLCGGSPGFRVPHIQRDASAESVSDATSLPSRSLT</sequence>
<protein>
    <submittedName>
        <fullName evidence="2">Uncharacterized protein</fullName>
    </submittedName>
</protein>
<feature type="compositionally biased region" description="Polar residues" evidence="1">
    <location>
        <begin position="87"/>
        <end position="101"/>
    </location>
</feature>
<keyword evidence="3" id="KW-1185">Reference proteome</keyword>
<evidence type="ECO:0000256" key="1">
    <source>
        <dbReference type="SAM" id="MobiDB-lite"/>
    </source>
</evidence>
<proteinExistence type="predicted"/>
<feature type="region of interest" description="Disordered" evidence="1">
    <location>
        <begin position="60"/>
        <end position="101"/>
    </location>
</feature>
<accession>A0A1C7LS07</accession>
<name>A0A1C7LS07_GRIFR</name>
<dbReference type="AlphaFoldDB" id="A0A1C7LS07"/>
<reference evidence="2 3" key="1">
    <citation type="submission" date="2016-03" db="EMBL/GenBank/DDBJ databases">
        <title>Whole genome sequencing of Grifola frondosa 9006-11.</title>
        <authorList>
            <person name="Min B."/>
            <person name="Park H."/>
            <person name="Kim J.-G."/>
            <person name="Cho H."/>
            <person name="Oh Y.-L."/>
            <person name="Kong W.-S."/>
            <person name="Choi I.-G."/>
        </authorList>
    </citation>
    <scope>NUCLEOTIDE SEQUENCE [LARGE SCALE GENOMIC DNA]</scope>
    <source>
        <strain evidence="2 3">9006-11</strain>
    </source>
</reference>
<evidence type="ECO:0000313" key="3">
    <source>
        <dbReference type="Proteomes" id="UP000092993"/>
    </source>
</evidence>